<dbReference type="AlphaFoldDB" id="A0AAV4PBN4"/>
<dbReference type="EMBL" id="BPLR01004267">
    <property type="protein sequence ID" value="GIX93576.1"/>
    <property type="molecule type" value="Genomic_DNA"/>
</dbReference>
<sequence length="132" mass="15232">MKSHRAYRERSRIPHTIGKNRGEKKLKKKILHTEEGEKKGVEGRRRSIFSPQWSKREEEDEEKKKKKKKKKKESCEFADGTVHRFGKCTTSSGGVGFSWHLAWELHCSDVHQATLQPLGPSPEGLHGYSKVH</sequence>
<name>A0AAV4PBN4_CAEEX</name>
<keyword evidence="3" id="KW-1185">Reference proteome</keyword>
<gene>
    <name evidence="2" type="ORF">CEXT_108791</name>
</gene>
<protein>
    <submittedName>
        <fullName evidence="2">Uncharacterized protein</fullName>
    </submittedName>
</protein>
<evidence type="ECO:0000256" key="1">
    <source>
        <dbReference type="SAM" id="MobiDB-lite"/>
    </source>
</evidence>
<feature type="compositionally biased region" description="Basic and acidic residues" evidence="1">
    <location>
        <begin position="31"/>
        <end position="45"/>
    </location>
</feature>
<organism evidence="2 3">
    <name type="scientific">Caerostris extrusa</name>
    <name type="common">Bark spider</name>
    <name type="synonym">Caerostris bankana</name>
    <dbReference type="NCBI Taxonomy" id="172846"/>
    <lineage>
        <taxon>Eukaryota</taxon>
        <taxon>Metazoa</taxon>
        <taxon>Ecdysozoa</taxon>
        <taxon>Arthropoda</taxon>
        <taxon>Chelicerata</taxon>
        <taxon>Arachnida</taxon>
        <taxon>Araneae</taxon>
        <taxon>Araneomorphae</taxon>
        <taxon>Entelegynae</taxon>
        <taxon>Araneoidea</taxon>
        <taxon>Araneidae</taxon>
        <taxon>Caerostris</taxon>
    </lineage>
</organism>
<accession>A0AAV4PBN4</accession>
<reference evidence="2 3" key="1">
    <citation type="submission" date="2021-06" db="EMBL/GenBank/DDBJ databases">
        <title>Caerostris extrusa draft genome.</title>
        <authorList>
            <person name="Kono N."/>
            <person name="Arakawa K."/>
        </authorList>
    </citation>
    <scope>NUCLEOTIDE SEQUENCE [LARGE SCALE GENOMIC DNA]</scope>
</reference>
<feature type="compositionally biased region" description="Basic and acidic residues" evidence="1">
    <location>
        <begin position="1"/>
        <end position="12"/>
    </location>
</feature>
<dbReference type="Proteomes" id="UP001054945">
    <property type="component" value="Unassembled WGS sequence"/>
</dbReference>
<feature type="region of interest" description="Disordered" evidence="1">
    <location>
        <begin position="1"/>
        <end position="75"/>
    </location>
</feature>
<proteinExistence type="predicted"/>
<evidence type="ECO:0000313" key="2">
    <source>
        <dbReference type="EMBL" id="GIX93576.1"/>
    </source>
</evidence>
<evidence type="ECO:0000313" key="3">
    <source>
        <dbReference type="Proteomes" id="UP001054945"/>
    </source>
</evidence>
<comment type="caution">
    <text evidence="2">The sequence shown here is derived from an EMBL/GenBank/DDBJ whole genome shotgun (WGS) entry which is preliminary data.</text>
</comment>